<sequence>MLRLETIICTFSVLSVAARADLKARNCSEVREACQERGFAFAHVPHQEIPAHQPPVTQSSPCEGSPRLPKGL</sequence>
<keyword evidence="4" id="KW-1185">Reference proteome</keyword>
<evidence type="ECO:0000313" key="3">
    <source>
        <dbReference type="EMBL" id="MEQ2232152.1"/>
    </source>
</evidence>
<proteinExistence type="predicted"/>
<feature type="region of interest" description="Disordered" evidence="1">
    <location>
        <begin position="50"/>
        <end position="72"/>
    </location>
</feature>
<evidence type="ECO:0000256" key="2">
    <source>
        <dbReference type="SAM" id="SignalP"/>
    </source>
</evidence>
<gene>
    <name evidence="3" type="ORF">ILYODFUR_008313</name>
</gene>
<name>A0ABV0TIP5_9TELE</name>
<comment type="caution">
    <text evidence="3">The sequence shown here is derived from an EMBL/GenBank/DDBJ whole genome shotgun (WGS) entry which is preliminary data.</text>
</comment>
<evidence type="ECO:0000313" key="4">
    <source>
        <dbReference type="Proteomes" id="UP001482620"/>
    </source>
</evidence>
<feature type="chain" id="PRO_5047300548" evidence="2">
    <location>
        <begin position="21"/>
        <end position="72"/>
    </location>
</feature>
<protein>
    <submittedName>
        <fullName evidence="3">Uncharacterized protein</fullName>
    </submittedName>
</protein>
<feature type="signal peptide" evidence="2">
    <location>
        <begin position="1"/>
        <end position="20"/>
    </location>
</feature>
<keyword evidence="2" id="KW-0732">Signal</keyword>
<dbReference type="Proteomes" id="UP001482620">
    <property type="component" value="Unassembled WGS sequence"/>
</dbReference>
<reference evidence="3 4" key="1">
    <citation type="submission" date="2021-06" db="EMBL/GenBank/DDBJ databases">
        <authorList>
            <person name="Palmer J.M."/>
        </authorList>
    </citation>
    <scope>NUCLEOTIDE SEQUENCE [LARGE SCALE GENOMIC DNA]</scope>
    <source>
        <strain evidence="4">if_2019</strain>
        <tissue evidence="3">Muscle</tissue>
    </source>
</reference>
<dbReference type="EMBL" id="JAHRIQ010035310">
    <property type="protein sequence ID" value="MEQ2232152.1"/>
    <property type="molecule type" value="Genomic_DNA"/>
</dbReference>
<evidence type="ECO:0000256" key="1">
    <source>
        <dbReference type="SAM" id="MobiDB-lite"/>
    </source>
</evidence>
<accession>A0ABV0TIP5</accession>
<organism evidence="3 4">
    <name type="scientific">Ilyodon furcidens</name>
    <name type="common">goldbreast splitfin</name>
    <dbReference type="NCBI Taxonomy" id="33524"/>
    <lineage>
        <taxon>Eukaryota</taxon>
        <taxon>Metazoa</taxon>
        <taxon>Chordata</taxon>
        <taxon>Craniata</taxon>
        <taxon>Vertebrata</taxon>
        <taxon>Euteleostomi</taxon>
        <taxon>Actinopterygii</taxon>
        <taxon>Neopterygii</taxon>
        <taxon>Teleostei</taxon>
        <taxon>Neoteleostei</taxon>
        <taxon>Acanthomorphata</taxon>
        <taxon>Ovalentaria</taxon>
        <taxon>Atherinomorphae</taxon>
        <taxon>Cyprinodontiformes</taxon>
        <taxon>Goodeidae</taxon>
        <taxon>Ilyodon</taxon>
    </lineage>
</organism>